<dbReference type="EMBL" id="KK785065">
    <property type="protein sequence ID" value="KDO50966.1"/>
    <property type="molecule type" value="Genomic_DNA"/>
</dbReference>
<feature type="transmembrane region" description="Helical" evidence="2">
    <location>
        <begin position="154"/>
        <end position="174"/>
    </location>
</feature>
<name>A0A067EJ51_CITSI</name>
<keyword evidence="2" id="KW-0812">Transmembrane</keyword>
<evidence type="ECO:0000256" key="1">
    <source>
        <dbReference type="SAM" id="MobiDB-lite"/>
    </source>
</evidence>
<organism evidence="3 4">
    <name type="scientific">Citrus sinensis</name>
    <name type="common">Sweet orange</name>
    <name type="synonym">Citrus aurantium var. sinensis</name>
    <dbReference type="NCBI Taxonomy" id="2711"/>
    <lineage>
        <taxon>Eukaryota</taxon>
        <taxon>Viridiplantae</taxon>
        <taxon>Streptophyta</taxon>
        <taxon>Embryophyta</taxon>
        <taxon>Tracheophyta</taxon>
        <taxon>Spermatophyta</taxon>
        <taxon>Magnoliopsida</taxon>
        <taxon>eudicotyledons</taxon>
        <taxon>Gunneridae</taxon>
        <taxon>Pentapetalae</taxon>
        <taxon>rosids</taxon>
        <taxon>malvids</taxon>
        <taxon>Sapindales</taxon>
        <taxon>Rutaceae</taxon>
        <taxon>Aurantioideae</taxon>
        <taxon>Citrus</taxon>
    </lineage>
</organism>
<dbReference type="PANTHER" id="PTHR36009:SF3">
    <property type="entry name" value="TRANSMEMBRANE PROTEIN"/>
    <property type="match status" value="1"/>
</dbReference>
<dbReference type="PANTHER" id="PTHR36009">
    <property type="match status" value="1"/>
</dbReference>
<reference evidence="3 4" key="1">
    <citation type="submission" date="2014-04" db="EMBL/GenBank/DDBJ databases">
        <authorList>
            <consortium name="International Citrus Genome Consortium"/>
            <person name="Gmitter F."/>
            <person name="Chen C."/>
            <person name="Farmerie W."/>
            <person name="Harkins T."/>
            <person name="Desany B."/>
            <person name="Mohiuddin M."/>
            <person name="Kodira C."/>
            <person name="Borodovsky M."/>
            <person name="Lomsadze A."/>
            <person name="Burns P."/>
            <person name="Jenkins J."/>
            <person name="Prochnik S."/>
            <person name="Shu S."/>
            <person name="Chapman J."/>
            <person name="Pitluck S."/>
            <person name="Schmutz J."/>
            <person name="Rokhsar D."/>
        </authorList>
    </citation>
    <scope>NUCLEOTIDE SEQUENCE</scope>
</reference>
<dbReference type="Proteomes" id="UP000027120">
    <property type="component" value="Unassembled WGS sequence"/>
</dbReference>
<feature type="region of interest" description="Disordered" evidence="1">
    <location>
        <begin position="77"/>
        <end position="96"/>
    </location>
</feature>
<dbReference type="PaxDb" id="2711-XP_006469429.1"/>
<feature type="transmembrane region" description="Helical" evidence="2">
    <location>
        <begin position="104"/>
        <end position="122"/>
    </location>
</feature>
<sequence>MSANTVLISCNFTPVPRTRPKLKTQIQNLKSTNLTFLNRTTTLKFSDVLQPHNLKPFVFPIRKRFLLQKCQSILDSQNSKDPDLDDKESSELRSKEDVQKGRDWTTSILLFVLWGGLMYYVFNLAPNQTPSRDVYFLEKLLNLRGDDGFVMNEVLVSLWYIMGLWPLVYSMLLLPTGRRSLPVLHLCSSYYCVNSVTCLCEILSSVDSVRVGVFLPHCSIRKMLSLQRESVEFTYACSLCFYFV</sequence>
<gene>
    <name evidence="3" type="ORF">CISIN_1g026081mg</name>
</gene>
<dbReference type="AlphaFoldDB" id="A0A067EJ51"/>
<evidence type="ECO:0008006" key="5">
    <source>
        <dbReference type="Google" id="ProtNLM"/>
    </source>
</evidence>
<protein>
    <recommendedName>
        <fullName evidence="5">Transmembrane protein</fullName>
    </recommendedName>
</protein>
<dbReference type="STRING" id="2711.A0A067EJ51"/>
<keyword evidence="2" id="KW-0472">Membrane</keyword>
<feature type="compositionally biased region" description="Basic and acidic residues" evidence="1">
    <location>
        <begin position="78"/>
        <end position="96"/>
    </location>
</feature>
<proteinExistence type="predicted"/>
<keyword evidence="4" id="KW-1185">Reference proteome</keyword>
<evidence type="ECO:0000313" key="4">
    <source>
        <dbReference type="Proteomes" id="UP000027120"/>
    </source>
</evidence>
<accession>A0A067EJ51</accession>
<keyword evidence="2" id="KW-1133">Transmembrane helix</keyword>
<dbReference type="eggNOG" id="ENOG502QWFT">
    <property type="taxonomic scope" value="Eukaryota"/>
</dbReference>
<evidence type="ECO:0000256" key="2">
    <source>
        <dbReference type="SAM" id="Phobius"/>
    </source>
</evidence>
<evidence type="ECO:0000313" key="3">
    <source>
        <dbReference type="EMBL" id="KDO50966.1"/>
    </source>
</evidence>